<dbReference type="OrthoDB" id="678233at2759"/>
<dbReference type="PANTHER" id="PTHR31972:SF48">
    <property type="entry name" value="OS04G0407500 PROTEIN"/>
    <property type="match status" value="1"/>
</dbReference>
<dbReference type="PANTHER" id="PTHR31972">
    <property type="entry name" value="EXPRESSED PROTEIN"/>
    <property type="match status" value="1"/>
</dbReference>
<name>A0A2Z7CJA7_9LAMI</name>
<protein>
    <recommendedName>
        <fullName evidence="3">DUF868 domain-containing protein</fullName>
    </recommendedName>
</protein>
<dbReference type="Proteomes" id="UP000250235">
    <property type="component" value="Unassembled WGS sequence"/>
</dbReference>
<dbReference type="EMBL" id="KQ995304">
    <property type="protein sequence ID" value="KZV47170.1"/>
    <property type="molecule type" value="Genomic_DNA"/>
</dbReference>
<evidence type="ECO:0008006" key="3">
    <source>
        <dbReference type="Google" id="ProtNLM"/>
    </source>
</evidence>
<dbReference type="Pfam" id="PF05910">
    <property type="entry name" value="DUF868"/>
    <property type="match status" value="1"/>
</dbReference>
<organism evidence="1 2">
    <name type="scientific">Dorcoceras hygrometricum</name>
    <dbReference type="NCBI Taxonomy" id="472368"/>
    <lineage>
        <taxon>Eukaryota</taxon>
        <taxon>Viridiplantae</taxon>
        <taxon>Streptophyta</taxon>
        <taxon>Embryophyta</taxon>
        <taxon>Tracheophyta</taxon>
        <taxon>Spermatophyta</taxon>
        <taxon>Magnoliopsida</taxon>
        <taxon>eudicotyledons</taxon>
        <taxon>Gunneridae</taxon>
        <taxon>Pentapetalae</taxon>
        <taxon>asterids</taxon>
        <taxon>lamiids</taxon>
        <taxon>Lamiales</taxon>
        <taxon>Gesneriaceae</taxon>
        <taxon>Didymocarpoideae</taxon>
        <taxon>Trichosporeae</taxon>
        <taxon>Loxocarpinae</taxon>
        <taxon>Dorcoceras</taxon>
    </lineage>
</organism>
<evidence type="ECO:0000313" key="2">
    <source>
        <dbReference type="Proteomes" id="UP000250235"/>
    </source>
</evidence>
<evidence type="ECO:0000313" key="1">
    <source>
        <dbReference type="EMBL" id="KZV47170.1"/>
    </source>
</evidence>
<proteinExistence type="predicted"/>
<keyword evidence="2" id="KW-1185">Reference proteome</keyword>
<accession>A0A2Z7CJA7</accession>
<reference evidence="1 2" key="1">
    <citation type="journal article" date="2015" name="Proc. Natl. Acad. Sci. U.S.A.">
        <title>The resurrection genome of Boea hygrometrica: A blueprint for survival of dehydration.</title>
        <authorList>
            <person name="Xiao L."/>
            <person name="Yang G."/>
            <person name="Zhang L."/>
            <person name="Yang X."/>
            <person name="Zhao S."/>
            <person name="Ji Z."/>
            <person name="Zhou Q."/>
            <person name="Hu M."/>
            <person name="Wang Y."/>
            <person name="Chen M."/>
            <person name="Xu Y."/>
            <person name="Jin H."/>
            <person name="Xiao X."/>
            <person name="Hu G."/>
            <person name="Bao F."/>
            <person name="Hu Y."/>
            <person name="Wan P."/>
            <person name="Li L."/>
            <person name="Deng X."/>
            <person name="Kuang T."/>
            <person name="Xiang C."/>
            <person name="Zhu J.K."/>
            <person name="Oliver M.J."/>
            <person name="He Y."/>
        </authorList>
    </citation>
    <scope>NUCLEOTIDE SEQUENCE [LARGE SCALE GENOMIC DNA]</scope>
    <source>
        <strain evidence="2">cv. XS01</strain>
    </source>
</reference>
<dbReference type="InterPro" id="IPR008586">
    <property type="entry name" value="DUF868_pln"/>
</dbReference>
<gene>
    <name evidence="1" type="ORF">F511_05221</name>
</gene>
<sequence length="299" mass="33782">MIDLSSCLSESALQISDRTSCSRNSNISCISPNSVPSTQNTVTCLYRAILSTQEQILITVTWSKNSLFQGLNITIGEDPSVSIKVNTNSRLFRKLKGSKSLEFNGCEVEVSWDFSSARYRSMNEPEPVDGYYIIITFDSGVGMFIGDKARETLQKQAKSDPREAKFSLLTRREHFSGNTHYQTKAKFCETGAAHDILIRRGGENERMKNSELSVSIDKKMVIRVKSLQWNFRGNQTIFLDGLLVDLMWNVDDWFRNPDSGHGVFMFRTRSGRDSGLWMAQKDDKDGFSLIIFAAACKNM</sequence>
<dbReference type="AlphaFoldDB" id="A0A2Z7CJA7"/>